<evidence type="ECO:0000256" key="2">
    <source>
        <dbReference type="ARBA" id="ARBA00022670"/>
    </source>
</evidence>
<dbReference type="Gene3D" id="3.90.226.10">
    <property type="entry name" value="2-enoyl-CoA Hydratase, Chain A, domain 1"/>
    <property type="match status" value="1"/>
</dbReference>
<dbReference type="PANTHER" id="PTHR32060:SF30">
    <property type="entry name" value="CARBOXY-TERMINAL PROCESSING PROTEASE CTPA"/>
    <property type="match status" value="1"/>
</dbReference>
<dbReference type="EMBL" id="LBRB01000005">
    <property type="protein sequence ID" value="KKP88948.1"/>
    <property type="molecule type" value="Genomic_DNA"/>
</dbReference>
<dbReference type="SMART" id="SM00245">
    <property type="entry name" value="TSPc"/>
    <property type="match status" value="1"/>
</dbReference>
<dbReference type="GO" id="GO:0004175">
    <property type="term" value="F:endopeptidase activity"/>
    <property type="evidence" value="ECO:0007669"/>
    <property type="project" value="TreeGrafter"/>
</dbReference>
<evidence type="ECO:0000259" key="6">
    <source>
        <dbReference type="PROSITE" id="PS50106"/>
    </source>
</evidence>
<evidence type="ECO:0000256" key="1">
    <source>
        <dbReference type="ARBA" id="ARBA00009179"/>
    </source>
</evidence>
<gene>
    <name evidence="7" type="ORF">UR93_C0005G0004</name>
</gene>
<dbReference type="SUPFAM" id="SSF50156">
    <property type="entry name" value="PDZ domain-like"/>
    <property type="match status" value="1"/>
</dbReference>
<evidence type="ECO:0000313" key="8">
    <source>
        <dbReference type="Proteomes" id="UP000034316"/>
    </source>
</evidence>
<feature type="domain" description="PDZ" evidence="6">
    <location>
        <begin position="98"/>
        <end position="166"/>
    </location>
</feature>
<dbReference type="InterPro" id="IPR029045">
    <property type="entry name" value="ClpP/crotonase-like_dom_sf"/>
</dbReference>
<dbReference type="InterPro" id="IPR041489">
    <property type="entry name" value="PDZ_6"/>
</dbReference>
<protein>
    <recommendedName>
        <fullName evidence="6">PDZ domain-containing protein</fullName>
    </recommendedName>
</protein>
<dbReference type="PROSITE" id="PS50106">
    <property type="entry name" value="PDZ"/>
    <property type="match status" value="1"/>
</dbReference>
<dbReference type="SUPFAM" id="SSF52096">
    <property type="entry name" value="ClpP/crotonase"/>
    <property type="match status" value="1"/>
</dbReference>
<evidence type="ECO:0000313" key="7">
    <source>
        <dbReference type="EMBL" id="KKP88948.1"/>
    </source>
</evidence>
<dbReference type="Proteomes" id="UP000034316">
    <property type="component" value="Unassembled WGS sequence"/>
</dbReference>
<dbReference type="AlphaFoldDB" id="A0A0G0D6M8"/>
<dbReference type="InterPro" id="IPR055210">
    <property type="entry name" value="CtpA/B_N"/>
</dbReference>
<dbReference type="STRING" id="1618333.UR93_C0005G0004"/>
<proteinExistence type="inferred from homology"/>
<dbReference type="InterPro" id="IPR036034">
    <property type="entry name" value="PDZ_sf"/>
</dbReference>
<dbReference type="NCBIfam" id="TIGR00225">
    <property type="entry name" value="prc"/>
    <property type="match status" value="1"/>
</dbReference>
<dbReference type="GO" id="GO:0008236">
    <property type="term" value="F:serine-type peptidase activity"/>
    <property type="evidence" value="ECO:0007669"/>
    <property type="project" value="UniProtKB-KW"/>
</dbReference>
<dbReference type="Pfam" id="PF17820">
    <property type="entry name" value="PDZ_6"/>
    <property type="match status" value="1"/>
</dbReference>
<sequence length="389" mass="43147">MELNQRPKIVAVILLVLLSFYLGYNWQDYSKKIILEQTNQQSGKLAQDEINLINEELSEIENDFVGEIDRNKIIDGLLAGIVQGLGDPHSSYLSQEESKDLISELDGKFDGIGVEISLDDGKLTVVSPLKNSPAEKAGLETKDIILKIDDKNSQEVSLPEAISLIRGPKGSKVKLLVEKSDHQAKEYEIVRDTIKYDSVSSKIIEKNGKKILYIEIIQFGSDTTELFEKVVKNNDLKNIDRIVLDLRGNPGGYLDSSVDIGSHWIDGVIVKEKNKKGEIEELKSNRKNILTEIKTVVLVNGGSASASEIVAGSLQDNQKAKIIGEKTYGKGSVQKLEELSNGGSLRLTIAKWLTPKDQEIDKNGIKPDIEVIKQENVDNQLEKALEIEL</sequence>
<dbReference type="SMART" id="SM00228">
    <property type="entry name" value="PDZ"/>
    <property type="match status" value="1"/>
</dbReference>
<evidence type="ECO:0000256" key="3">
    <source>
        <dbReference type="ARBA" id="ARBA00022801"/>
    </source>
</evidence>
<organism evidence="7 8">
    <name type="scientific">Berkelbacteria bacterium GW2011_GWA2_35_9</name>
    <dbReference type="NCBI Taxonomy" id="1618333"/>
    <lineage>
        <taxon>Bacteria</taxon>
        <taxon>Candidatus Berkelbacteria</taxon>
    </lineage>
</organism>
<dbReference type="PATRIC" id="fig|1618333.3.peg.198"/>
<dbReference type="CDD" id="cd07560">
    <property type="entry name" value="Peptidase_S41_CPP"/>
    <property type="match status" value="1"/>
</dbReference>
<dbReference type="FunFam" id="2.30.42.10:FF:000063">
    <property type="entry name" value="Peptidase, S41 family"/>
    <property type="match status" value="1"/>
</dbReference>
<dbReference type="CDD" id="cd06782">
    <property type="entry name" value="cpPDZ_CPP-like"/>
    <property type="match status" value="1"/>
</dbReference>
<evidence type="ECO:0000256" key="4">
    <source>
        <dbReference type="ARBA" id="ARBA00022825"/>
    </source>
</evidence>
<comment type="caution">
    <text evidence="7">The sequence shown here is derived from an EMBL/GenBank/DDBJ whole genome shotgun (WGS) entry which is preliminary data.</text>
</comment>
<dbReference type="GO" id="GO:0007165">
    <property type="term" value="P:signal transduction"/>
    <property type="evidence" value="ECO:0007669"/>
    <property type="project" value="TreeGrafter"/>
</dbReference>
<keyword evidence="2 5" id="KW-0645">Protease</keyword>
<dbReference type="Pfam" id="PF03572">
    <property type="entry name" value="Peptidase_S41"/>
    <property type="match status" value="1"/>
</dbReference>
<dbReference type="Gene3D" id="2.30.42.10">
    <property type="match status" value="1"/>
</dbReference>
<dbReference type="InterPro" id="IPR004447">
    <property type="entry name" value="Peptidase_S41A"/>
</dbReference>
<keyword evidence="4 5" id="KW-0720">Serine protease</keyword>
<dbReference type="GO" id="GO:0030288">
    <property type="term" value="C:outer membrane-bounded periplasmic space"/>
    <property type="evidence" value="ECO:0007669"/>
    <property type="project" value="TreeGrafter"/>
</dbReference>
<dbReference type="Gene3D" id="3.30.750.44">
    <property type="match status" value="1"/>
</dbReference>
<reference evidence="7 8" key="1">
    <citation type="journal article" date="2015" name="Nature">
        <title>rRNA introns, odd ribosomes, and small enigmatic genomes across a large radiation of phyla.</title>
        <authorList>
            <person name="Brown C.T."/>
            <person name="Hug L.A."/>
            <person name="Thomas B.C."/>
            <person name="Sharon I."/>
            <person name="Castelle C.J."/>
            <person name="Singh A."/>
            <person name="Wilkins M.J."/>
            <person name="Williams K.H."/>
            <person name="Banfield J.F."/>
        </authorList>
    </citation>
    <scope>NUCLEOTIDE SEQUENCE [LARGE SCALE GENOMIC DNA]</scope>
</reference>
<dbReference type="Pfam" id="PF22694">
    <property type="entry name" value="CtpB_N-like"/>
    <property type="match status" value="1"/>
</dbReference>
<accession>A0A0G0D6M8</accession>
<dbReference type="InterPro" id="IPR001478">
    <property type="entry name" value="PDZ"/>
</dbReference>
<evidence type="ECO:0000256" key="5">
    <source>
        <dbReference type="RuleBase" id="RU004404"/>
    </source>
</evidence>
<dbReference type="InterPro" id="IPR005151">
    <property type="entry name" value="Tail-specific_protease"/>
</dbReference>
<dbReference type="PANTHER" id="PTHR32060">
    <property type="entry name" value="TAIL-SPECIFIC PROTEASE"/>
    <property type="match status" value="1"/>
</dbReference>
<comment type="similarity">
    <text evidence="1 5">Belongs to the peptidase S41A family.</text>
</comment>
<name>A0A0G0D6M8_9BACT</name>
<dbReference type="GO" id="GO:0006508">
    <property type="term" value="P:proteolysis"/>
    <property type="evidence" value="ECO:0007669"/>
    <property type="project" value="UniProtKB-KW"/>
</dbReference>
<keyword evidence="3 5" id="KW-0378">Hydrolase</keyword>